<dbReference type="InterPro" id="IPR002645">
    <property type="entry name" value="STAS_dom"/>
</dbReference>
<sequence>MSGIAVKASSDRPVTSAFDPDGSTHPRLWFIYVAGRLDAGLAVRVLRLLDAQLELIQAGLADKTHVVIDLAATTTIDAGGVATLRHAPFEAARLGVTVWLSGVTGRTDRLPTRSRSMLDRIRMFPDEEAAVLAYTTGTTTADVAGRRAGRGVAT</sequence>
<comment type="caution">
    <text evidence="2">The sequence shown here is derived from an EMBL/GenBank/DDBJ whole genome shotgun (WGS) entry which is preliminary data.</text>
</comment>
<proteinExistence type="predicted"/>
<dbReference type="InterPro" id="IPR036513">
    <property type="entry name" value="STAS_dom_sf"/>
</dbReference>
<organism evidence="2 3">
    <name type="scientific">Pseudonocardia alni</name>
    <name type="common">Amycolata alni</name>
    <dbReference type="NCBI Taxonomy" id="33907"/>
    <lineage>
        <taxon>Bacteria</taxon>
        <taxon>Bacillati</taxon>
        <taxon>Actinomycetota</taxon>
        <taxon>Actinomycetes</taxon>
        <taxon>Pseudonocardiales</taxon>
        <taxon>Pseudonocardiaceae</taxon>
        <taxon>Pseudonocardia</taxon>
    </lineage>
</organism>
<evidence type="ECO:0000313" key="2">
    <source>
        <dbReference type="EMBL" id="NYG03485.1"/>
    </source>
</evidence>
<reference evidence="2 3" key="1">
    <citation type="submission" date="2020-07" db="EMBL/GenBank/DDBJ databases">
        <title>Sequencing the genomes of 1000 actinobacteria strains.</title>
        <authorList>
            <person name="Klenk H.-P."/>
        </authorList>
    </citation>
    <scope>NUCLEOTIDE SEQUENCE [LARGE SCALE GENOMIC DNA]</scope>
    <source>
        <strain evidence="2 3">DSM 44749</strain>
    </source>
</reference>
<dbReference type="AlphaFoldDB" id="A0A852WAY3"/>
<feature type="domain" description="STAS" evidence="1">
    <location>
        <begin position="18"/>
        <end position="134"/>
    </location>
</feature>
<name>A0A852WAY3_PSEA5</name>
<dbReference type="EMBL" id="JACCCZ010000001">
    <property type="protein sequence ID" value="NYG03485.1"/>
    <property type="molecule type" value="Genomic_DNA"/>
</dbReference>
<dbReference type="Pfam" id="PF01740">
    <property type="entry name" value="STAS"/>
    <property type="match status" value="1"/>
</dbReference>
<evidence type="ECO:0000259" key="1">
    <source>
        <dbReference type="PROSITE" id="PS50801"/>
    </source>
</evidence>
<evidence type="ECO:0000313" key="3">
    <source>
        <dbReference type="Proteomes" id="UP000549695"/>
    </source>
</evidence>
<dbReference type="RefSeq" id="WP_073576516.1">
    <property type="nucleotide sequence ID" value="NZ_BAAAJZ010000003.1"/>
</dbReference>
<keyword evidence="3" id="KW-1185">Reference proteome</keyword>
<dbReference type="SUPFAM" id="SSF52091">
    <property type="entry name" value="SpoIIaa-like"/>
    <property type="match status" value="1"/>
</dbReference>
<accession>A0A852WAY3</accession>
<gene>
    <name evidence="2" type="ORF">HDA37_003770</name>
</gene>
<protein>
    <submittedName>
        <fullName evidence="2">Anti-anti-sigma regulatory factor</fullName>
    </submittedName>
</protein>
<dbReference type="GeneID" id="98053474"/>
<dbReference type="Proteomes" id="UP000549695">
    <property type="component" value="Unassembled WGS sequence"/>
</dbReference>
<dbReference type="PROSITE" id="PS50801">
    <property type="entry name" value="STAS"/>
    <property type="match status" value="1"/>
</dbReference>
<dbReference type="Gene3D" id="3.30.750.24">
    <property type="entry name" value="STAS domain"/>
    <property type="match status" value="1"/>
</dbReference>